<dbReference type="SUPFAM" id="SSF52151">
    <property type="entry name" value="FabD/lysophospholipase-like"/>
    <property type="match status" value="1"/>
</dbReference>
<accession>A0AA86IYH1</accession>
<protein>
    <submittedName>
        <fullName evidence="6">Patatin-like phospholipase family protein</fullName>
    </submittedName>
</protein>
<evidence type="ECO:0000256" key="3">
    <source>
        <dbReference type="ARBA" id="ARBA00023098"/>
    </source>
</evidence>
<dbReference type="PROSITE" id="PS51635">
    <property type="entry name" value="PNPLA"/>
    <property type="match status" value="1"/>
</dbReference>
<dbReference type="Proteomes" id="UP001329151">
    <property type="component" value="Chromosome"/>
</dbReference>
<feature type="short sequence motif" description="GXSXG" evidence="4">
    <location>
        <begin position="49"/>
        <end position="53"/>
    </location>
</feature>
<evidence type="ECO:0000259" key="5">
    <source>
        <dbReference type="PROSITE" id="PS51635"/>
    </source>
</evidence>
<dbReference type="Pfam" id="PF01734">
    <property type="entry name" value="Patatin"/>
    <property type="match status" value="1"/>
</dbReference>
<feature type="active site" description="Nucleophile" evidence="4">
    <location>
        <position position="51"/>
    </location>
</feature>
<dbReference type="AlphaFoldDB" id="A0AA86IYH1"/>
<proteinExistence type="predicted"/>
<evidence type="ECO:0000313" key="7">
    <source>
        <dbReference type="Proteomes" id="UP001329151"/>
    </source>
</evidence>
<dbReference type="Gene3D" id="3.40.1090.10">
    <property type="entry name" value="Cytosolic phospholipase A2 catalytic domain"/>
    <property type="match status" value="2"/>
</dbReference>
<feature type="domain" description="PNPLA" evidence="5">
    <location>
        <begin position="13"/>
        <end position="231"/>
    </location>
</feature>
<dbReference type="GO" id="GO:0016042">
    <property type="term" value="P:lipid catabolic process"/>
    <property type="evidence" value="ECO:0007669"/>
    <property type="project" value="UniProtKB-UniRule"/>
</dbReference>
<evidence type="ECO:0000256" key="1">
    <source>
        <dbReference type="ARBA" id="ARBA00022801"/>
    </source>
</evidence>
<reference evidence="6 7" key="1">
    <citation type="submission" date="2023-10" db="EMBL/GenBank/DDBJ databases">
        <title>Complete Genome Sequence of Limnobacter thiooxidans CS-K2T, Isolated from freshwater lake sediments in Bavaria, Germany.</title>
        <authorList>
            <person name="Naruki M."/>
            <person name="Watanabe A."/>
            <person name="Warashina T."/>
            <person name="Morita T."/>
            <person name="Arakawa K."/>
        </authorList>
    </citation>
    <scope>NUCLEOTIDE SEQUENCE [LARGE SCALE GENOMIC DNA]</scope>
    <source>
        <strain evidence="6 7">CS-K2</strain>
    </source>
</reference>
<dbReference type="InterPro" id="IPR002641">
    <property type="entry name" value="PNPLA_dom"/>
</dbReference>
<feature type="active site" description="Proton acceptor" evidence="4">
    <location>
        <position position="218"/>
    </location>
</feature>
<keyword evidence="7" id="KW-1185">Reference proteome</keyword>
<comment type="caution">
    <text evidence="4">Lacks conserved residue(s) required for the propagation of feature annotation.</text>
</comment>
<dbReference type="RefSeq" id="WP_130556673.1">
    <property type="nucleotide sequence ID" value="NZ_AP028947.1"/>
</dbReference>
<dbReference type="EMBL" id="AP028947">
    <property type="protein sequence ID" value="BET25804.1"/>
    <property type="molecule type" value="Genomic_DNA"/>
</dbReference>
<sequence length="417" mass="46445">MNNKNSSPKIGLALAGGGPLGAIYEIGALVALSEAIEGLDLNDMQVYVGVSAGGIVATGLAHDLTPLQIYKLFIEGEPEELAFDPSILLRPAWKEYWLRMRKVPGLLGTAVSDYFLRDDVTWVSCIERLGAAIPTGLFNGDELHEWMADLIAKGGGTNDFRSLRNRLILVATDLDSGDSIPFGMPGFDDMPISKAVQASASLPGLFPPTRIANRHYVDGALKKTLHASTALKEGVELLICLNPLVPYDDRLNPKNHRRRTKGKAFQPGSRLYEGGLPLVLSQTFRSIIHSRMDIGMERYGHQYPNADIVLFEPQHGDGEFFFTNPFSYASRRRLCEHAYQRTREELWNRRYDLAEKFSRHGLELNLDVLKDPALHLTHKTSKKPARAGSMVSKFDQLEDSLNELDRYLRVAKTRNAA</sequence>
<dbReference type="InterPro" id="IPR016035">
    <property type="entry name" value="Acyl_Trfase/lysoPLipase"/>
</dbReference>
<dbReference type="PANTHER" id="PTHR14226:SF29">
    <property type="entry name" value="NEUROPATHY TARGET ESTERASE SWS"/>
    <property type="match status" value="1"/>
</dbReference>
<keyword evidence="3 4" id="KW-0443">Lipid metabolism</keyword>
<evidence type="ECO:0000256" key="4">
    <source>
        <dbReference type="PROSITE-ProRule" id="PRU01161"/>
    </source>
</evidence>
<evidence type="ECO:0000256" key="2">
    <source>
        <dbReference type="ARBA" id="ARBA00022963"/>
    </source>
</evidence>
<dbReference type="KEGG" id="lto:RGQ30_13050"/>
<dbReference type="PANTHER" id="PTHR14226">
    <property type="entry name" value="NEUROPATHY TARGET ESTERASE/SWISS CHEESE D.MELANOGASTER"/>
    <property type="match status" value="1"/>
</dbReference>
<feature type="short sequence motif" description="DGA/G" evidence="4">
    <location>
        <begin position="218"/>
        <end position="220"/>
    </location>
</feature>
<keyword evidence="2 4" id="KW-0442">Lipid degradation</keyword>
<dbReference type="GO" id="GO:0016787">
    <property type="term" value="F:hydrolase activity"/>
    <property type="evidence" value="ECO:0007669"/>
    <property type="project" value="UniProtKB-UniRule"/>
</dbReference>
<keyword evidence="1 4" id="KW-0378">Hydrolase</keyword>
<evidence type="ECO:0000313" key="6">
    <source>
        <dbReference type="EMBL" id="BET25804.1"/>
    </source>
</evidence>
<gene>
    <name evidence="6" type="ORF">RGQ30_13050</name>
</gene>
<dbReference type="InterPro" id="IPR050301">
    <property type="entry name" value="NTE"/>
</dbReference>
<name>A0AA86IYH1_9BURK</name>
<organism evidence="6 7">
    <name type="scientific">Limnobacter thiooxidans</name>
    <dbReference type="NCBI Taxonomy" id="131080"/>
    <lineage>
        <taxon>Bacteria</taxon>
        <taxon>Pseudomonadati</taxon>
        <taxon>Pseudomonadota</taxon>
        <taxon>Betaproteobacteria</taxon>
        <taxon>Burkholderiales</taxon>
        <taxon>Burkholderiaceae</taxon>
        <taxon>Limnobacter</taxon>
    </lineage>
</organism>